<dbReference type="GO" id="GO:0008120">
    <property type="term" value="F:ceramide glucosyltransferase activity"/>
    <property type="evidence" value="ECO:0007669"/>
    <property type="project" value="TreeGrafter"/>
</dbReference>
<reference evidence="12" key="1">
    <citation type="submission" date="2015-06" db="EMBL/GenBank/DDBJ databases">
        <authorList>
            <person name="Lim Y.L."/>
            <person name="Ee R."/>
            <person name="Yong D."/>
            <person name="How K.Y."/>
            <person name="Yin W.F."/>
            <person name="Chan K.G."/>
        </authorList>
    </citation>
    <scope>NUCLEOTIDE SEQUENCE [LARGE SCALE GENOMIC DNA]</scope>
    <source>
        <strain evidence="12">DSM 25325</strain>
    </source>
</reference>
<dbReference type="AlphaFoldDB" id="A0A0G3EQ23"/>
<dbReference type="NCBIfam" id="TIGR03472">
    <property type="entry name" value="HpnI"/>
    <property type="match status" value="1"/>
</dbReference>
<proteinExistence type="predicted"/>
<dbReference type="SUPFAM" id="SSF53448">
    <property type="entry name" value="Nucleotide-diphospho-sugar transferases"/>
    <property type="match status" value="1"/>
</dbReference>
<evidence type="ECO:0000313" key="11">
    <source>
        <dbReference type="EMBL" id="AKJ68129.1"/>
    </source>
</evidence>
<keyword evidence="4" id="KW-0328">Glycosyltransferase</keyword>
<comment type="pathway">
    <text evidence="3">Sphingolipid metabolism.</text>
</comment>
<evidence type="ECO:0000313" key="12">
    <source>
        <dbReference type="Proteomes" id="UP000036700"/>
    </source>
</evidence>
<feature type="transmembrane region" description="Helical" evidence="9">
    <location>
        <begin position="287"/>
        <end position="309"/>
    </location>
</feature>
<dbReference type="RefSeq" id="WP_047213949.1">
    <property type="nucleotide sequence ID" value="NZ_CP011568.3"/>
</dbReference>
<dbReference type="PANTHER" id="PTHR12726">
    <property type="entry name" value="CERAMIDE GLUCOSYLTRANSFERASE"/>
    <property type="match status" value="1"/>
</dbReference>
<evidence type="ECO:0000256" key="8">
    <source>
        <dbReference type="ARBA" id="ARBA00023136"/>
    </source>
</evidence>
<dbReference type="STRING" id="445709.ABW99_07795"/>
<dbReference type="InterPro" id="IPR017835">
    <property type="entry name" value="Hopen-assoc_HpnI"/>
</dbReference>
<evidence type="ECO:0000256" key="1">
    <source>
        <dbReference type="ARBA" id="ARBA00004141"/>
    </source>
</evidence>
<dbReference type="InterPro" id="IPR029044">
    <property type="entry name" value="Nucleotide-diphossugar_trans"/>
</dbReference>
<dbReference type="Pfam" id="PF13506">
    <property type="entry name" value="Glyco_transf_21"/>
    <property type="match status" value="1"/>
</dbReference>
<feature type="signal peptide" evidence="10">
    <location>
        <begin position="1"/>
        <end position="27"/>
    </location>
</feature>
<keyword evidence="5" id="KW-0808">Transferase</keyword>
<evidence type="ECO:0000256" key="6">
    <source>
        <dbReference type="ARBA" id="ARBA00022692"/>
    </source>
</evidence>
<dbReference type="CDD" id="cd02520">
    <property type="entry name" value="Glucosylceramide_synthase"/>
    <property type="match status" value="1"/>
</dbReference>
<comment type="pathway">
    <text evidence="2">Lipid metabolism; sphingolipid metabolism.</text>
</comment>
<protein>
    <recommendedName>
        <fullName evidence="13">Glycosyl transferase</fullName>
    </recommendedName>
</protein>
<dbReference type="Proteomes" id="UP000036700">
    <property type="component" value="Chromosome"/>
</dbReference>
<keyword evidence="6 9" id="KW-0812">Transmembrane</keyword>
<evidence type="ECO:0000256" key="5">
    <source>
        <dbReference type="ARBA" id="ARBA00022679"/>
    </source>
</evidence>
<sequence length="396" mass="42889">MTSPLLFATAWALALVCCAAAGYQAFAALSTFKAAKARRVTPVGPVPGAVSVLKPLCGAEPRLFENLATFCEQSYPEMQLVFGVSASDDPAIAVVERLRSAYPRQDIALVVDSTVHGQNLKVSNLINMAAQARHDLLVIADSDIAVEPDYLTRVLAPLADPAIGIVTCLYRAQAVGGLWPRLGALFVNQWFAPSVRVAHAGGSTDFGFGATLALRRATLERIGGLAALRDELADDYWLAEHVRRLGLRTVLSDVMVSTDVVEPDFGTLWARETRWLRTIRSINPGGYAFLFITFASPWLLMAAWLGYGWAAAVPLGWPARLAAGSLWLGLAARLAVHALGSRSARHFWHDLALVPARDALLALDWLIALFGSHVRWRSAQMRVNSHTNTLEITDGA</sequence>
<dbReference type="GO" id="GO:0016020">
    <property type="term" value="C:membrane"/>
    <property type="evidence" value="ECO:0007669"/>
    <property type="project" value="UniProtKB-SubCell"/>
</dbReference>
<dbReference type="GO" id="GO:0006679">
    <property type="term" value="P:glucosylceramide biosynthetic process"/>
    <property type="evidence" value="ECO:0007669"/>
    <property type="project" value="TreeGrafter"/>
</dbReference>
<name>A0A0G3EQ23_9BURK</name>
<evidence type="ECO:0008006" key="13">
    <source>
        <dbReference type="Google" id="ProtNLM"/>
    </source>
</evidence>
<evidence type="ECO:0000256" key="3">
    <source>
        <dbReference type="ARBA" id="ARBA00004991"/>
    </source>
</evidence>
<dbReference type="PATRIC" id="fig|445709.3.peg.1663"/>
<dbReference type="InterPro" id="IPR025993">
    <property type="entry name" value="Ceramide_glucosylTrfase"/>
</dbReference>
<keyword evidence="7 9" id="KW-1133">Transmembrane helix</keyword>
<keyword evidence="10" id="KW-0732">Signal</keyword>
<feature type="chain" id="PRO_5002553636" description="Glycosyl transferase" evidence="10">
    <location>
        <begin position="28"/>
        <end position="396"/>
    </location>
</feature>
<evidence type="ECO:0000256" key="10">
    <source>
        <dbReference type="SAM" id="SignalP"/>
    </source>
</evidence>
<dbReference type="KEGG" id="ptx:ABW99_07795"/>
<dbReference type="PANTHER" id="PTHR12726:SF0">
    <property type="entry name" value="CERAMIDE GLUCOSYLTRANSFERASE"/>
    <property type="match status" value="1"/>
</dbReference>
<evidence type="ECO:0000256" key="7">
    <source>
        <dbReference type="ARBA" id="ARBA00022989"/>
    </source>
</evidence>
<evidence type="ECO:0000256" key="4">
    <source>
        <dbReference type="ARBA" id="ARBA00022676"/>
    </source>
</evidence>
<feature type="transmembrane region" description="Helical" evidence="9">
    <location>
        <begin position="321"/>
        <end position="339"/>
    </location>
</feature>
<keyword evidence="8 9" id="KW-0472">Membrane</keyword>
<evidence type="ECO:0000256" key="2">
    <source>
        <dbReference type="ARBA" id="ARBA00004760"/>
    </source>
</evidence>
<dbReference type="OrthoDB" id="9814255at2"/>
<gene>
    <name evidence="11" type="ORF">ABW99_07795</name>
</gene>
<evidence type="ECO:0000256" key="9">
    <source>
        <dbReference type="SAM" id="Phobius"/>
    </source>
</evidence>
<dbReference type="EMBL" id="CP011568">
    <property type="protein sequence ID" value="AKJ68129.1"/>
    <property type="molecule type" value="Genomic_DNA"/>
</dbReference>
<organism evidence="11 12">
    <name type="scientific">Pandoraea thiooxydans</name>
    <dbReference type="NCBI Taxonomy" id="445709"/>
    <lineage>
        <taxon>Bacteria</taxon>
        <taxon>Pseudomonadati</taxon>
        <taxon>Pseudomonadota</taxon>
        <taxon>Betaproteobacteria</taxon>
        <taxon>Burkholderiales</taxon>
        <taxon>Burkholderiaceae</taxon>
        <taxon>Pandoraea</taxon>
    </lineage>
</organism>
<accession>A0A0G3EQ23</accession>
<comment type="subcellular location">
    <subcellularLocation>
        <location evidence="1">Membrane</location>
        <topology evidence="1">Multi-pass membrane protein</topology>
    </subcellularLocation>
</comment>
<keyword evidence="12" id="KW-1185">Reference proteome</keyword>
<dbReference type="Gene3D" id="3.90.550.10">
    <property type="entry name" value="Spore Coat Polysaccharide Biosynthesis Protein SpsA, Chain A"/>
    <property type="match status" value="1"/>
</dbReference>